<reference evidence="2 3" key="2">
    <citation type="journal article" date="2012" name="PLoS Pathog.">
        <title>Diverse lifestyles and strategies of plant pathogenesis encoded in the genomes of eighteen Dothideomycetes fungi.</title>
        <authorList>
            <person name="Ohm R.A."/>
            <person name="Feau N."/>
            <person name="Henrissat B."/>
            <person name="Schoch C.L."/>
            <person name="Horwitz B.A."/>
            <person name="Barry K.W."/>
            <person name="Condon B.J."/>
            <person name="Copeland A.C."/>
            <person name="Dhillon B."/>
            <person name="Glaser F."/>
            <person name="Hesse C.N."/>
            <person name="Kosti I."/>
            <person name="LaButti K."/>
            <person name="Lindquist E.A."/>
            <person name="Lucas S."/>
            <person name="Salamov A.A."/>
            <person name="Bradshaw R.E."/>
            <person name="Ciuffetti L."/>
            <person name="Hamelin R.C."/>
            <person name="Kema G.H.J."/>
            <person name="Lawrence C."/>
            <person name="Scott J.A."/>
            <person name="Spatafora J.W."/>
            <person name="Turgeon B.G."/>
            <person name="de Wit P.J.G.M."/>
            <person name="Zhong S."/>
            <person name="Goodwin S.B."/>
            <person name="Grigoriev I.V."/>
        </authorList>
    </citation>
    <scope>NUCLEOTIDE SEQUENCE [LARGE SCALE GENOMIC DNA]</scope>
    <source>
        <strain evidence="3">NZE10 / CBS 128990</strain>
    </source>
</reference>
<name>N1PP47_DOTSN</name>
<keyword evidence="3" id="KW-1185">Reference proteome</keyword>
<evidence type="ECO:0000313" key="3">
    <source>
        <dbReference type="Proteomes" id="UP000016933"/>
    </source>
</evidence>
<accession>N1PP47</accession>
<keyword evidence="1" id="KW-0472">Membrane</keyword>
<dbReference type="HOGENOM" id="CLU_1970522_0_0_1"/>
<evidence type="ECO:0000313" key="2">
    <source>
        <dbReference type="EMBL" id="EME44703.1"/>
    </source>
</evidence>
<dbReference type="Proteomes" id="UP000016933">
    <property type="component" value="Unassembled WGS sequence"/>
</dbReference>
<reference evidence="3" key="1">
    <citation type="journal article" date="2012" name="PLoS Genet.">
        <title>The genomes of the fungal plant pathogens Cladosporium fulvum and Dothistroma septosporum reveal adaptation to different hosts and lifestyles but also signatures of common ancestry.</title>
        <authorList>
            <person name="de Wit P.J.G.M."/>
            <person name="van der Burgt A."/>
            <person name="Oekmen B."/>
            <person name="Stergiopoulos I."/>
            <person name="Abd-Elsalam K.A."/>
            <person name="Aerts A.L."/>
            <person name="Bahkali A.H."/>
            <person name="Beenen H.G."/>
            <person name="Chettri P."/>
            <person name="Cox M.P."/>
            <person name="Datema E."/>
            <person name="de Vries R.P."/>
            <person name="Dhillon B."/>
            <person name="Ganley A.R."/>
            <person name="Griffiths S.A."/>
            <person name="Guo Y."/>
            <person name="Hamelin R.C."/>
            <person name="Henrissat B."/>
            <person name="Kabir M.S."/>
            <person name="Jashni M.K."/>
            <person name="Kema G."/>
            <person name="Klaubauf S."/>
            <person name="Lapidus A."/>
            <person name="Levasseur A."/>
            <person name="Lindquist E."/>
            <person name="Mehrabi R."/>
            <person name="Ohm R.A."/>
            <person name="Owen T.J."/>
            <person name="Salamov A."/>
            <person name="Schwelm A."/>
            <person name="Schijlen E."/>
            <person name="Sun H."/>
            <person name="van den Burg H.A."/>
            <person name="van Ham R.C.H.J."/>
            <person name="Zhang S."/>
            <person name="Goodwin S.B."/>
            <person name="Grigoriev I.V."/>
            <person name="Collemare J."/>
            <person name="Bradshaw R.E."/>
        </authorList>
    </citation>
    <scope>NUCLEOTIDE SEQUENCE [LARGE SCALE GENOMIC DNA]</scope>
    <source>
        <strain evidence="3">NZE10 / CBS 128990</strain>
    </source>
</reference>
<evidence type="ECO:0000256" key="1">
    <source>
        <dbReference type="SAM" id="Phobius"/>
    </source>
</evidence>
<keyword evidence="1" id="KW-1133">Transmembrane helix</keyword>
<sequence length="127" mass="14039">MLVSILLVLMLLMLMLLMLLILLLMLLLKVGEEHHVSGWIRVVPADVSLLIGDRSAELLAASVSRERMQKQQCGAQSVRWLQLQSEHKLLGLDASGPTVALHGMAFVVHKGDRSLLDCASFAWLPTM</sequence>
<proteinExistence type="predicted"/>
<dbReference type="AlphaFoldDB" id="N1PP47"/>
<gene>
    <name evidence="2" type="ORF">DOTSEDRAFT_35079</name>
</gene>
<organism evidence="2 3">
    <name type="scientific">Dothistroma septosporum (strain NZE10 / CBS 128990)</name>
    <name type="common">Red band needle blight fungus</name>
    <name type="synonym">Mycosphaerella pini</name>
    <dbReference type="NCBI Taxonomy" id="675120"/>
    <lineage>
        <taxon>Eukaryota</taxon>
        <taxon>Fungi</taxon>
        <taxon>Dikarya</taxon>
        <taxon>Ascomycota</taxon>
        <taxon>Pezizomycotina</taxon>
        <taxon>Dothideomycetes</taxon>
        <taxon>Dothideomycetidae</taxon>
        <taxon>Mycosphaerellales</taxon>
        <taxon>Mycosphaerellaceae</taxon>
        <taxon>Dothistroma</taxon>
    </lineage>
</organism>
<protein>
    <submittedName>
        <fullName evidence="2">Uncharacterized protein</fullName>
    </submittedName>
</protein>
<feature type="transmembrane region" description="Helical" evidence="1">
    <location>
        <begin position="6"/>
        <end position="28"/>
    </location>
</feature>
<dbReference type="EMBL" id="KB446539">
    <property type="protein sequence ID" value="EME44703.1"/>
    <property type="molecule type" value="Genomic_DNA"/>
</dbReference>
<keyword evidence="1" id="KW-0812">Transmembrane</keyword>